<dbReference type="Gene3D" id="2.60.40.1120">
    <property type="entry name" value="Carboxypeptidase-like, regulatory domain"/>
    <property type="match status" value="1"/>
</dbReference>
<dbReference type="GO" id="GO:0009279">
    <property type="term" value="C:cell outer membrane"/>
    <property type="evidence" value="ECO:0007669"/>
    <property type="project" value="UniProtKB-SubCell"/>
</dbReference>
<dbReference type="Gene3D" id="2.170.130.10">
    <property type="entry name" value="TonB-dependent receptor, plug domain"/>
    <property type="match status" value="1"/>
</dbReference>
<dbReference type="InterPro" id="IPR037066">
    <property type="entry name" value="Plug_dom_sf"/>
</dbReference>
<comment type="similarity">
    <text evidence="4">Belongs to the TonB-dependent receptor family.</text>
</comment>
<feature type="domain" description="Secretin/TonB short N-terminal" evidence="5">
    <location>
        <begin position="69"/>
        <end position="120"/>
    </location>
</feature>
<dbReference type="SMART" id="SM00965">
    <property type="entry name" value="STN"/>
    <property type="match status" value="1"/>
</dbReference>
<evidence type="ECO:0000256" key="4">
    <source>
        <dbReference type="PROSITE-ProRule" id="PRU01360"/>
    </source>
</evidence>
<proteinExistence type="inferred from homology"/>
<dbReference type="Gene3D" id="3.55.50.30">
    <property type="match status" value="1"/>
</dbReference>
<dbReference type="InterPro" id="IPR011662">
    <property type="entry name" value="Secretin/TonB_short_N"/>
</dbReference>
<dbReference type="NCBIfam" id="TIGR04057">
    <property type="entry name" value="SusC_RagA_signa"/>
    <property type="match status" value="1"/>
</dbReference>
<keyword evidence="2 4" id="KW-0472">Membrane</keyword>
<accession>A0A1I1JHG5</accession>
<evidence type="ECO:0000256" key="3">
    <source>
        <dbReference type="ARBA" id="ARBA00023237"/>
    </source>
</evidence>
<dbReference type="InterPro" id="IPR008969">
    <property type="entry name" value="CarboxyPept-like_regulatory"/>
</dbReference>
<name>A0A1I1JHG5_9SPHI</name>
<dbReference type="STRING" id="623281.SAMN05421747_1125"/>
<keyword evidence="3 4" id="KW-0998">Cell outer membrane</keyword>
<sequence>MYNFYVALQKRCNVFYGLNFVRVVKLIVVLTVMCTLQVNAVVFGQRVTLQLEGSSFEEMLQAVRKASGYNVLYNPTTLSKTTPVTAQLKDIPLEEALEQLFKNQPVTYTINKNTIVVKSRPPSPVRRNSQPLARHQFLQDQEVRGTVRDSTGQPLIGVTVHVKGRTSIGTTTDLNGRYILSVPANSVLVFTMVGFQTSEINTAGKEVIDVTLAESPYMIEETVVTAFGNRQRKTDLIGSVSSINPEELRMPMSNLTGAMQGRVAGMISFQRSGEPGLDNADFFIRGIGTFGVNQRPLILVDNMEVTADDLARIPVDDIASFSILRDATASAVYGSRGANGVILVTTKLGNEGRPRITLRVEQRLSAPTQMPQIADPVTFMRLHNEAILTRDPLAQTPYTDEKIAMTAAGADPIRYPAVDWLSEVTKPNTYTQNYNLSISGGGQVARYLVSGNLTRDNGLIRVNPINNFNNNVDFQVYNLRSNIEVNVTKSTQLMVRTIANFRNYSGPPEGGSSSFRNALRANPVLFQPIYQPGPQQQYISHPLFGNFEDGSGELFLNPYAEIVRGYSEWSQSNMQAQVELRQDFSQWIEGLSYRGLFNASRSARMDYRRQYNPFYYMPGSIDPTTGIYNFLNINPLDGTEYLNYSDNGRGQESIFYMENAVNYNRTFSEKHKVTGMLIATLRNRVTLPHHQSGSVINTLPFRNASFSGSFTYVYDDRYHAQFTFGYNGSEVFARNHRWGFFPSAGLAWTIHNEPFMANLRDVFSTARLRLTHGLVGNDNIHGTRFFYLSEVNLNDNARRFNFGVTPGENYERNGVSINRYANPYVSWEVSQQTNLGIDLGLFNGKITFTGDVFRQIRSSVVQHRASLPSTMGLAAPVLANLGKYKSQGFDAELVYNHNVNRNLWFQGRGTFTYATGEYLYFEEPHYDHAYLSLIGTNAAQRRGYIAERLFIDDEEVFHSPRQSFGGMVMGGDIKYLDVNGDGVIDANDEVPIGYPTTPEINYGFGLTTGFKSLDMSFFFTGMARTSLFINPGTGDINNSGSAPFGSRGAPNAVLQVWADSHWSEDNRDVYALWPRLSQNPLSNNTVNSTWWMRNGAFLRLKQVEIAYTLNTDFTRRYHIDRCRLYVSGSNLFRVSAFDLWDPEMGGAGLRYPLQRVFNLGVLLTL</sequence>
<dbReference type="NCBIfam" id="TIGR04056">
    <property type="entry name" value="OMP_RagA_SusC"/>
    <property type="match status" value="1"/>
</dbReference>
<evidence type="ECO:0000313" key="6">
    <source>
        <dbReference type="EMBL" id="SFC47402.1"/>
    </source>
</evidence>
<dbReference type="Proteomes" id="UP000199577">
    <property type="component" value="Unassembled WGS sequence"/>
</dbReference>
<evidence type="ECO:0000313" key="7">
    <source>
        <dbReference type="Proteomes" id="UP000199577"/>
    </source>
</evidence>
<dbReference type="InterPro" id="IPR039426">
    <property type="entry name" value="TonB-dep_rcpt-like"/>
</dbReference>
<comment type="subcellular location">
    <subcellularLocation>
        <location evidence="4">Cell outer membrane</location>
        <topology evidence="4">Multi-pass membrane protein</topology>
    </subcellularLocation>
</comment>
<keyword evidence="4" id="KW-0812">Transmembrane</keyword>
<keyword evidence="1 4" id="KW-0813">Transport</keyword>
<evidence type="ECO:0000256" key="1">
    <source>
        <dbReference type="ARBA" id="ARBA00022448"/>
    </source>
</evidence>
<dbReference type="SUPFAM" id="SSF56935">
    <property type="entry name" value="Porins"/>
    <property type="match status" value="1"/>
</dbReference>
<dbReference type="PROSITE" id="PS52016">
    <property type="entry name" value="TONB_DEPENDENT_REC_3"/>
    <property type="match status" value="1"/>
</dbReference>
<dbReference type="Pfam" id="PF07715">
    <property type="entry name" value="Plug"/>
    <property type="match status" value="1"/>
</dbReference>
<keyword evidence="4" id="KW-1134">Transmembrane beta strand</keyword>
<dbReference type="AlphaFoldDB" id="A0A1I1JHG5"/>
<organism evidence="6 7">
    <name type="scientific">Parapedobacter composti</name>
    <dbReference type="NCBI Taxonomy" id="623281"/>
    <lineage>
        <taxon>Bacteria</taxon>
        <taxon>Pseudomonadati</taxon>
        <taxon>Bacteroidota</taxon>
        <taxon>Sphingobacteriia</taxon>
        <taxon>Sphingobacteriales</taxon>
        <taxon>Sphingobacteriaceae</taxon>
        <taxon>Parapedobacter</taxon>
    </lineage>
</organism>
<dbReference type="InterPro" id="IPR012910">
    <property type="entry name" value="Plug_dom"/>
</dbReference>
<evidence type="ECO:0000256" key="2">
    <source>
        <dbReference type="ARBA" id="ARBA00023136"/>
    </source>
</evidence>
<dbReference type="EMBL" id="FOLL01000012">
    <property type="protein sequence ID" value="SFC47402.1"/>
    <property type="molecule type" value="Genomic_DNA"/>
</dbReference>
<dbReference type="InterPro" id="IPR023996">
    <property type="entry name" value="TonB-dep_OMP_SusC/RagA"/>
</dbReference>
<reference evidence="6 7" key="1">
    <citation type="submission" date="2016-10" db="EMBL/GenBank/DDBJ databases">
        <authorList>
            <person name="de Groot N.N."/>
        </authorList>
    </citation>
    <scope>NUCLEOTIDE SEQUENCE [LARGE SCALE GENOMIC DNA]</scope>
    <source>
        <strain evidence="6 7">DSM 22900</strain>
    </source>
</reference>
<evidence type="ECO:0000259" key="5">
    <source>
        <dbReference type="SMART" id="SM00965"/>
    </source>
</evidence>
<dbReference type="FunFam" id="2.170.130.10:FF:000003">
    <property type="entry name" value="SusC/RagA family TonB-linked outer membrane protein"/>
    <property type="match status" value="1"/>
</dbReference>
<dbReference type="SUPFAM" id="SSF49464">
    <property type="entry name" value="Carboxypeptidase regulatory domain-like"/>
    <property type="match status" value="1"/>
</dbReference>
<gene>
    <name evidence="6" type="ORF">SAMN05421747_1125</name>
</gene>
<dbReference type="Pfam" id="PF13715">
    <property type="entry name" value="CarbopepD_reg_2"/>
    <property type="match status" value="1"/>
</dbReference>
<dbReference type="Pfam" id="PF07660">
    <property type="entry name" value="STN"/>
    <property type="match status" value="1"/>
</dbReference>
<protein>
    <submittedName>
        <fullName evidence="6">TonB-linked outer membrane protein, SusC/RagA family</fullName>
    </submittedName>
</protein>
<dbReference type="OrthoDB" id="603589at2"/>
<dbReference type="InterPro" id="IPR023997">
    <property type="entry name" value="TonB-dep_OMP_SusC/RagA_CS"/>
</dbReference>
<keyword evidence="7" id="KW-1185">Reference proteome</keyword>